<sequence length="214" mass="23020">MYIPASYRETDRTVLLDFLAAHPLGVLVSGTSGGERGLYATHLPLHVDRERGVLQGHLARANPHVGHLAALASGERVLAIFSGADAYITPTWYPSKQEHGKVVPTWNFSAVHVHGAVTLHDDPSFLLAHLHRLTDTHEATQPKAWAVDDAPADFIAQQMRAIVGIEIAIDVLEGKFKMSQNRSHADIDGVIAGLGASGAAPDVVADMIARKPVR</sequence>
<dbReference type="InterPro" id="IPR012349">
    <property type="entry name" value="Split_barrel_FMN-bd"/>
</dbReference>
<dbReference type="PANTHER" id="PTHR35802:SF1">
    <property type="entry name" value="PROTEASE SYNTHASE AND SPORULATION PROTEIN PAI 2"/>
    <property type="match status" value="1"/>
</dbReference>
<gene>
    <name evidence="1" type="ORF">DGD08_00245</name>
</gene>
<dbReference type="EMBL" id="DPIY01000001">
    <property type="protein sequence ID" value="HCT55618.1"/>
    <property type="molecule type" value="Genomic_DNA"/>
</dbReference>
<reference evidence="1 2" key="1">
    <citation type="journal article" date="2018" name="Nat. Biotechnol.">
        <title>A standardized bacterial taxonomy based on genome phylogeny substantially revises the tree of life.</title>
        <authorList>
            <person name="Parks D.H."/>
            <person name="Chuvochina M."/>
            <person name="Waite D.W."/>
            <person name="Rinke C."/>
            <person name="Skarshewski A."/>
            <person name="Chaumeil P.A."/>
            <person name="Hugenholtz P."/>
        </authorList>
    </citation>
    <scope>NUCLEOTIDE SEQUENCE [LARGE SCALE GENOMIC DNA]</scope>
    <source>
        <strain evidence="1">UBA8844</strain>
    </source>
</reference>
<evidence type="ECO:0000313" key="1">
    <source>
        <dbReference type="EMBL" id="HCT55618.1"/>
    </source>
</evidence>
<dbReference type="Gene3D" id="2.30.110.10">
    <property type="entry name" value="Electron Transport, Fmn-binding Protein, Chain A"/>
    <property type="match status" value="1"/>
</dbReference>
<dbReference type="AlphaFoldDB" id="A0A3D4V4H3"/>
<dbReference type="SUPFAM" id="SSF50475">
    <property type="entry name" value="FMN-binding split barrel"/>
    <property type="match status" value="1"/>
</dbReference>
<dbReference type="PANTHER" id="PTHR35802">
    <property type="entry name" value="PROTEASE SYNTHASE AND SPORULATION PROTEIN PAI 2"/>
    <property type="match status" value="1"/>
</dbReference>
<dbReference type="OMA" id="AKANPQW"/>
<dbReference type="Pfam" id="PF04299">
    <property type="entry name" value="FMN_bind_2"/>
    <property type="match status" value="1"/>
</dbReference>
<proteinExistence type="predicted"/>
<dbReference type="PIRSF" id="PIRSF010372">
    <property type="entry name" value="PaiB"/>
    <property type="match status" value="1"/>
</dbReference>
<dbReference type="InterPro" id="IPR007396">
    <property type="entry name" value="TR_PAI2-type"/>
</dbReference>
<dbReference type="Proteomes" id="UP000264071">
    <property type="component" value="Unassembled WGS sequence"/>
</dbReference>
<evidence type="ECO:0000313" key="2">
    <source>
        <dbReference type="Proteomes" id="UP000264071"/>
    </source>
</evidence>
<organism evidence="1 2">
    <name type="scientific">Gemmatimonas aurantiaca</name>
    <dbReference type="NCBI Taxonomy" id="173480"/>
    <lineage>
        <taxon>Bacteria</taxon>
        <taxon>Pseudomonadati</taxon>
        <taxon>Gemmatimonadota</taxon>
        <taxon>Gemmatimonadia</taxon>
        <taxon>Gemmatimonadales</taxon>
        <taxon>Gemmatimonadaceae</taxon>
        <taxon>Gemmatimonas</taxon>
    </lineage>
</organism>
<protein>
    <submittedName>
        <fullName evidence="1">FMN-binding negative transcriptional regulator</fullName>
    </submittedName>
</protein>
<comment type="caution">
    <text evidence="1">The sequence shown here is derived from an EMBL/GenBank/DDBJ whole genome shotgun (WGS) entry which is preliminary data.</text>
</comment>
<accession>A0A3D4V4H3</accession>
<name>A0A3D4V4H3_9BACT</name>